<name>D1QTC4_9BACT</name>
<sequence>MRPDRIVLDTNCLIMAISARNKYHQVWQSFLAGRFVLCVTNEILEEYEEVLARNINPHLAQNVVSAILNRANVCMVNVYYKFALISQDMDDNKFVDCAIAANARYIVTQDRHFDILKEIDFPKINIVDIDTFVSYLNG</sequence>
<organism evidence="2 3">
    <name type="scientific">Segatella oris F0302</name>
    <dbReference type="NCBI Taxonomy" id="649760"/>
    <lineage>
        <taxon>Bacteria</taxon>
        <taxon>Pseudomonadati</taxon>
        <taxon>Bacteroidota</taxon>
        <taxon>Bacteroidia</taxon>
        <taxon>Bacteroidales</taxon>
        <taxon>Prevotellaceae</taxon>
        <taxon>Segatella</taxon>
    </lineage>
</organism>
<dbReference type="InterPro" id="IPR002716">
    <property type="entry name" value="PIN_dom"/>
</dbReference>
<dbReference type="HOGENOM" id="CLU_116617_3_0_10"/>
<protein>
    <submittedName>
        <fullName evidence="2">Putative toxin-antitoxin system toxin component, PIN family</fullName>
    </submittedName>
</protein>
<dbReference type="InterPro" id="IPR029060">
    <property type="entry name" value="PIN-like_dom_sf"/>
</dbReference>
<comment type="caution">
    <text evidence="2">The sequence shown here is derived from an EMBL/GenBank/DDBJ whole genome shotgun (WGS) entry which is preliminary data.</text>
</comment>
<dbReference type="RefSeq" id="WP_004374199.1">
    <property type="nucleotide sequence ID" value="NZ_GG703887.1"/>
</dbReference>
<dbReference type="Proteomes" id="UP000004079">
    <property type="component" value="Unassembled WGS sequence"/>
</dbReference>
<evidence type="ECO:0000313" key="3">
    <source>
        <dbReference type="Proteomes" id="UP000004079"/>
    </source>
</evidence>
<feature type="domain" description="PIN" evidence="1">
    <location>
        <begin position="4"/>
        <end position="115"/>
    </location>
</feature>
<dbReference type="InterPro" id="IPR002850">
    <property type="entry name" value="PIN_toxin-like"/>
</dbReference>
<reference evidence="2 3" key="1">
    <citation type="submission" date="2009-11" db="EMBL/GenBank/DDBJ databases">
        <authorList>
            <person name="Weinstock G."/>
            <person name="Sodergren E."/>
            <person name="Clifton S."/>
            <person name="Fulton L."/>
            <person name="Fulton B."/>
            <person name="Courtney L."/>
            <person name="Fronick C."/>
            <person name="Harrison M."/>
            <person name="Strong C."/>
            <person name="Farmer C."/>
            <person name="Delahaunty K."/>
            <person name="Markovic C."/>
            <person name="Hall O."/>
            <person name="Minx P."/>
            <person name="Tomlinson C."/>
            <person name="Mitreva M."/>
            <person name="Nelson J."/>
            <person name="Hou S."/>
            <person name="Wollam A."/>
            <person name="Pepin K.H."/>
            <person name="Johnson M."/>
            <person name="Bhonagiri V."/>
            <person name="Nash W.E."/>
            <person name="Warren W."/>
            <person name="Chinwalla A."/>
            <person name="Mardis E.R."/>
            <person name="Wilson R.K."/>
        </authorList>
    </citation>
    <scope>NUCLEOTIDE SEQUENCE [LARGE SCALE GENOMIC DNA]</scope>
    <source>
        <strain evidence="2 3">F0302</strain>
    </source>
</reference>
<dbReference type="EMBL" id="ACUZ02000037">
    <property type="protein sequence ID" value="EFB31404.1"/>
    <property type="molecule type" value="Genomic_DNA"/>
</dbReference>
<evidence type="ECO:0000259" key="1">
    <source>
        <dbReference type="SMART" id="SM00670"/>
    </source>
</evidence>
<evidence type="ECO:0000313" key="2">
    <source>
        <dbReference type="EMBL" id="EFB31404.1"/>
    </source>
</evidence>
<dbReference type="Pfam" id="PF13470">
    <property type="entry name" value="PIN_3"/>
    <property type="match status" value="1"/>
</dbReference>
<accession>D1QTC4</accession>
<dbReference type="SUPFAM" id="SSF88723">
    <property type="entry name" value="PIN domain-like"/>
    <property type="match status" value="1"/>
</dbReference>
<gene>
    <name evidence="2" type="ORF">HMPREF0971_02252</name>
</gene>
<dbReference type="Gene3D" id="3.40.50.1010">
    <property type="entry name" value="5'-nuclease"/>
    <property type="match status" value="1"/>
</dbReference>
<dbReference type="NCBIfam" id="TIGR00305">
    <property type="entry name" value="putative toxin-antitoxin system toxin component, PIN family"/>
    <property type="match status" value="1"/>
</dbReference>
<dbReference type="STRING" id="649760.HMPREF0971_02252"/>
<dbReference type="AlphaFoldDB" id="D1QTC4"/>
<dbReference type="PANTHER" id="PTHR34610:SF3">
    <property type="entry name" value="SSL7007 PROTEIN"/>
    <property type="match status" value="1"/>
</dbReference>
<proteinExistence type="predicted"/>
<dbReference type="SMART" id="SM00670">
    <property type="entry name" value="PINc"/>
    <property type="match status" value="1"/>
</dbReference>
<dbReference type="PANTHER" id="PTHR34610">
    <property type="entry name" value="SSL7007 PROTEIN"/>
    <property type="match status" value="1"/>
</dbReference>